<organism evidence="1 2">
    <name type="scientific">Cohnella hashimotonis</name>
    <dbReference type="NCBI Taxonomy" id="2826895"/>
    <lineage>
        <taxon>Bacteria</taxon>
        <taxon>Bacillati</taxon>
        <taxon>Bacillota</taxon>
        <taxon>Bacilli</taxon>
        <taxon>Bacillales</taxon>
        <taxon>Paenibacillaceae</taxon>
        <taxon>Cohnella</taxon>
    </lineage>
</organism>
<dbReference type="Pfam" id="PF10946">
    <property type="entry name" value="DUF2625"/>
    <property type="match status" value="1"/>
</dbReference>
<dbReference type="EMBL" id="JAGRPV010000001">
    <property type="protein sequence ID" value="MDI4643720.1"/>
    <property type="molecule type" value="Genomic_DNA"/>
</dbReference>
<reference evidence="1" key="1">
    <citation type="submission" date="2023-04" db="EMBL/GenBank/DDBJ databases">
        <title>Comparative genomic analysis of Cohnella hashimotonis sp. nov., isolated from the International Space Station.</title>
        <authorList>
            <person name="Venkateswaran K."/>
            <person name="Simpson A."/>
        </authorList>
    </citation>
    <scope>NUCLEOTIDE SEQUENCE</scope>
    <source>
        <strain evidence="1">F6_2S_P_1</strain>
    </source>
</reference>
<keyword evidence="2" id="KW-1185">Reference proteome</keyword>
<gene>
    <name evidence="1" type="ORF">KB449_02060</name>
</gene>
<evidence type="ECO:0000313" key="1">
    <source>
        <dbReference type="EMBL" id="MDI4643720.1"/>
    </source>
</evidence>
<dbReference type="RefSeq" id="WP_282906770.1">
    <property type="nucleotide sequence ID" value="NZ_JAGRPV010000001.1"/>
</dbReference>
<evidence type="ECO:0000313" key="2">
    <source>
        <dbReference type="Proteomes" id="UP001161691"/>
    </source>
</evidence>
<protein>
    <submittedName>
        <fullName evidence="1">DUF2625 family protein</fullName>
    </submittedName>
</protein>
<accession>A0ABT6TBM0</accession>
<dbReference type="InterPro" id="IPR021239">
    <property type="entry name" value="DUF2625"/>
</dbReference>
<sequence>MKPLKELVFEDESAIVTIKQWIYKSDNRNGAVLLPALKEQGEKELFRLQVTTKSALGAVAYSTGGILLQHGWLRVLGSGHPHLTRSVTSWTDDCKLDNALLVADDVIGGFFALNGGCFDGGEGEIFYLAPDTLDWECLGIRYADFLNWCCTGDLSGFYEPCRWRRWETLIPRLDGNQGISVYPYLWTSEAKKRGVERCSKKAVPMEELWRLALYFRERLDRG</sequence>
<dbReference type="Proteomes" id="UP001161691">
    <property type="component" value="Unassembled WGS sequence"/>
</dbReference>
<name>A0ABT6TBM0_9BACL</name>
<comment type="caution">
    <text evidence="1">The sequence shown here is derived from an EMBL/GenBank/DDBJ whole genome shotgun (WGS) entry which is preliminary data.</text>
</comment>
<proteinExistence type="predicted"/>